<feature type="non-terminal residue" evidence="1">
    <location>
        <position position="1"/>
    </location>
</feature>
<gene>
    <name evidence="1" type="ORF">Q4528_16495</name>
</gene>
<dbReference type="RefSeq" id="WP_303522895.1">
    <property type="nucleotide sequence ID" value="NZ_JAUOQO010001102.1"/>
</dbReference>
<organism evidence="1 2">
    <name type="scientific">Staphylococcus pasteuri_A</name>
    <dbReference type="NCBI Taxonomy" id="3062664"/>
    <lineage>
        <taxon>Bacteria</taxon>
        <taxon>Bacillati</taxon>
        <taxon>Bacillota</taxon>
        <taxon>Bacilli</taxon>
        <taxon>Bacillales</taxon>
        <taxon>Staphylococcaceae</taxon>
        <taxon>Staphylococcus</taxon>
    </lineage>
</organism>
<name>A0AAW7YW94_9STAP</name>
<proteinExistence type="predicted"/>
<dbReference type="Proteomes" id="UP001170310">
    <property type="component" value="Unassembled WGS sequence"/>
</dbReference>
<feature type="non-terminal residue" evidence="1">
    <location>
        <position position="77"/>
    </location>
</feature>
<dbReference type="AlphaFoldDB" id="A0AAW7YW94"/>
<sequence length="77" mass="8598">EQGEVLSEQLDQLASHLQPLQIALQQFVLSSEQQAQPESAVQSNVSDEEILSDLQTLSQLLDDFDSESNDFLDQHEA</sequence>
<keyword evidence="2" id="KW-1185">Reference proteome</keyword>
<dbReference type="EMBL" id="JAUOQO010001102">
    <property type="protein sequence ID" value="MDO6575705.1"/>
    <property type="molecule type" value="Genomic_DNA"/>
</dbReference>
<evidence type="ECO:0000313" key="2">
    <source>
        <dbReference type="Proteomes" id="UP001170310"/>
    </source>
</evidence>
<protein>
    <submittedName>
        <fullName evidence="1">Uncharacterized protein</fullName>
    </submittedName>
</protein>
<comment type="caution">
    <text evidence="1">The sequence shown here is derived from an EMBL/GenBank/DDBJ whole genome shotgun (WGS) entry which is preliminary data.</text>
</comment>
<accession>A0AAW7YW94</accession>
<reference evidence="1" key="1">
    <citation type="submission" date="2023-07" db="EMBL/GenBank/DDBJ databases">
        <title>Genome content predicts the carbon catabolic preferences of heterotrophic bacteria.</title>
        <authorList>
            <person name="Gralka M."/>
        </authorList>
    </citation>
    <scope>NUCLEOTIDE SEQUENCE</scope>
    <source>
        <strain evidence="1">E2R20</strain>
    </source>
</reference>
<evidence type="ECO:0000313" key="1">
    <source>
        <dbReference type="EMBL" id="MDO6575705.1"/>
    </source>
</evidence>